<keyword evidence="1" id="KW-0732">Signal</keyword>
<organism evidence="2 3">
    <name type="scientific">Clostridium estertheticum</name>
    <dbReference type="NCBI Taxonomy" id="238834"/>
    <lineage>
        <taxon>Bacteria</taxon>
        <taxon>Bacillati</taxon>
        <taxon>Bacillota</taxon>
        <taxon>Clostridia</taxon>
        <taxon>Eubacteriales</taxon>
        <taxon>Clostridiaceae</taxon>
        <taxon>Clostridium</taxon>
    </lineage>
</organism>
<proteinExistence type="predicted"/>
<accession>A0AA47EET9</accession>
<evidence type="ECO:0000256" key="1">
    <source>
        <dbReference type="SAM" id="SignalP"/>
    </source>
</evidence>
<reference evidence="2" key="1">
    <citation type="submission" date="2021-11" db="EMBL/GenBank/DDBJ databases">
        <title>Clostridia strains as spoilage organisms.</title>
        <authorList>
            <person name="Wambui J."/>
            <person name="Stevens M.J.A."/>
            <person name="Stephan R."/>
        </authorList>
    </citation>
    <scope>NUCLEOTIDE SEQUENCE</scope>
    <source>
        <strain evidence="2">CF009</strain>
    </source>
</reference>
<feature type="signal peptide" evidence="1">
    <location>
        <begin position="1"/>
        <end position="22"/>
    </location>
</feature>
<gene>
    <name evidence="2" type="ORF">LL038_14665</name>
</gene>
<dbReference type="EMBL" id="CP086239">
    <property type="protein sequence ID" value="WAG58888.1"/>
    <property type="molecule type" value="Genomic_DNA"/>
</dbReference>
<evidence type="ECO:0000313" key="2">
    <source>
        <dbReference type="EMBL" id="WAG58888.1"/>
    </source>
</evidence>
<protein>
    <submittedName>
        <fullName evidence="2">Uncharacterized protein</fullName>
    </submittedName>
</protein>
<name>A0AA47EET9_9CLOT</name>
<dbReference type="RefSeq" id="WP_216124734.1">
    <property type="nucleotide sequence ID" value="NZ_CP086239.1"/>
</dbReference>
<sequence length="308" mass="33283">MKKVLITILIGLLIFPTNLVSAVGANNDKERASGLSRSIEEKTGVSDIIKSKLNEDLYTDNTKINLPSNGTDHVRVSDLENKTNSFEMLLPKEANNTNSTISANGTIIYNNEGNSNANVALQPTNDGFRSLVIINNLSASKDYTFEFILPKGSRLITAKEYLGSECDTKEVFVVNKDNVITSLISPPWAKDANGSNVPTYYRVEGNKVIQVVEFTKNNVFPIVANPSAWKITKCIGAIGAMGITLAVPIAKIAKIRKFIKVIGSVKEAAMLLTGATSAAEKSGAVRAALKNLVYEISGIAGVISQWRF</sequence>
<feature type="chain" id="PRO_5041355028" evidence="1">
    <location>
        <begin position="23"/>
        <end position="308"/>
    </location>
</feature>
<dbReference type="Proteomes" id="UP001164733">
    <property type="component" value="Chromosome"/>
</dbReference>
<dbReference type="AlphaFoldDB" id="A0AA47EET9"/>
<evidence type="ECO:0000313" key="3">
    <source>
        <dbReference type="Proteomes" id="UP001164733"/>
    </source>
</evidence>